<name>A0A914ZHW7_PARUN</name>
<evidence type="ECO:0000259" key="2">
    <source>
        <dbReference type="Pfam" id="PF25096"/>
    </source>
</evidence>
<dbReference type="InterPro" id="IPR056710">
    <property type="entry name" value="DUF7808"/>
</dbReference>
<keyword evidence="3" id="KW-1185">Reference proteome</keyword>
<protein>
    <submittedName>
        <fullName evidence="4">Secreted protein</fullName>
    </submittedName>
</protein>
<feature type="chain" id="PRO_5037825213" evidence="1">
    <location>
        <begin position="19"/>
        <end position="166"/>
    </location>
</feature>
<dbReference type="PANTHER" id="PTHR34493">
    <property type="entry name" value="PROTEIN CBG13422-RELATED"/>
    <property type="match status" value="1"/>
</dbReference>
<sequence length="166" mass="19640">MLYTLTVAISVLFYSIQAQPKKPYYWVTRKLICNSISGHNVSRCALHLPNVKPEQNPDCHEDHDEHNTTRVYCRIMCEESDDTTVLAKVPTWNHACNIFYTYQLERLRKDWYIWRSGGCLNTTITFDVRCGFARDSHVFYRENSKLFEYDDAPDKGKPHVNRFRPR</sequence>
<dbReference type="Proteomes" id="UP000887569">
    <property type="component" value="Unplaced"/>
</dbReference>
<evidence type="ECO:0000256" key="1">
    <source>
        <dbReference type="SAM" id="SignalP"/>
    </source>
</evidence>
<feature type="signal peptide" evidence="1">
    <location>
        <begin position="1"/>
        <end position="18"/>
    </location>
</feature>
<proteinExistence type="predicted"/>
<reference evidence="4" key="1">
    <citation type="submission" date="2022-11" db="UniProtKB">
        <authorList>
            <consortium name="WormBaseParasite"/>
        </authorList>
    </citation>
    <scope>IDENTIFICATION</scope>
</reference>
<dbReference type="WBParaSite" id="PgB03_g150_t02">
    <property type="protein sequence ID" value="PgB03_g150_t02"/>
    <property type="gene ID" value="PgB03_g150"/>
</dbReference>
<keyword evidence="1" id="KW-0732">Signal</keyword>
<dbReference type="AlphaFoldDB" id="A0A914ZHW7"/>
<dbReference type="Pfam" id="PF25096">
    <property type="entry name" value="DUF7808"/>
    <property type="match status" value="1"/>
</dbReference>
<feature type="domain" description="DUF7808" evidence="2">
    <location>
        <begin position="25"/>
        <end position="149"/>
    </location>
</feature>
<evidence type="ECO:0000313" key="3">
    <source>
        <dbReference type="Proteomes" id="UP000887569"/>
    </source>
</evidence>
<organism evidence="3 4">
    <name type="scientific">Parascaris univalens</name>
    <name type="common">Nematode worm</name>
    <dbReference type="NCBI Taxonomy" id="6257"/>
    <lineage>
        <taxon>Eukaryota</taxon>
        <taxon>Metazoa</taxon>
        <taxon>Ecdysozoa</taxon>
        <taxon>Nematoda</taxon>
        <taxon>Chromadorea</taxon>
        <taxon>Rhabditida</taxon>
        <taxon>Spirurina</taxon>
        <taxon>Ascaridomorpha</taxon>
        <taxon>Ascaridoidea</taxon>
        <taxon>Ascarididae</taxon>
        <taxon>Parascaris</taxon>
    </lineage>
</organism>
<dbReference type="PANTHER" id="PTHR34493:SF1">
    <property type="entry name" value="SECRETED PROTEIN"/>
    <property type="match status" value="1"/>
</dbReference>
<accession>A0A914ZHW7</accession>
<evidence type="ECO:0000313" key="4">
    <source>
        <dbReference type="WBParaSite" id="PgB03_g150_t02"/>
    </source>
</evidence>